<keyword evidence="2" id="KW-1185">Reference proteome</keyword>
<name>A0A9P5TQ72_GYMJU</name>
<evidence type="ECO:0000313" key="1">
    <source>
        <dbReference type="EMBL" id="KAF8903076.1"/>
    </source>
</evidence>
<sequence>MNFEADRWSFRRQLSTNQVPQWMTDALAALLARHPNDRLEIVSRESPDVADDTPVWRVRCRDCPGKQYIPGPGETLLNFQVHLKNRQHRRRVKTRLAGLARRL</sequence>
<reference evidence="1" key="1">
    <citation type="submission" date="2020-11" db="EMBL/GenBank/DDBJ databases">
        <authorList>
            <consortium name="DOE Joint Genome Institute"/>
            <person name="Ahrendt S."/>
            <person name="Riley R."/>
            <person name="Andreopoulos W."/>
            <person name="LaButti K."/>
            <person name="Pangilinan J."/>
            <person name="Ruiz-duenas F.J."/>
            <person name="Barrasa J.M."/>
            <person name="Sanchez-Garcia M."/>
            <person name="Camarero S."/>
            <person name="Miyauchi S."/>
            <person name="Serrano A."/>
            <person name="Linde D."/>
            <person name="Babiker R."/>
            <person name="Drula E."/>
            <person name="Ayuso-Fernandez I."/>
            <person name="Pacheco R."/>
            <person name="Padilla G."/>
            <person name="Ferreira P."/>
            <person name="Barriuso J."/>
            <person name="Kellner H."/>
            <person name="Castanera R."/>
            <person name="Alfaro M."/>
            <person name="Ramirez L."/>
            <person name="Pisabarro A.G."/>
            <person name="Kuo A."/>
            <person name="Tritt A."/>
            <person name="Lipzen A."/>
            <person name="He G."/>
            <person name="Yan M."/>
            <person name="Ng V."/>
            <person name="Cullen D."/>
            <person name="Martin F."/>
            <person name="Rosso M.-N."/>
            <person name="Henrissat B."/>
            <person name="Hibbett D."/>
            <person name="Martinez A.T."/>
            <person name="Grigoriev I.V."/>
        </authorList>
    </citation>
    <scope>NUCLEOTIDE SEQUENCE</scope>
    <source>
        <strain evidence="1">AH 44721</strain>
    </source>
</reference>
<accession>A0A9P5TQ72</accession>
<evidence type="ECO:0000313" key="2">
    <source>
        <dbReference type="Proteomes" id="UP000724874"/>
    </source>
</evidence>
<dbReference type="OrthoDB" id="515064at2759"/>
<proteinExistence type="predicted"/>
<protein>
    <submittedName>
        <fullName evidence="1">Uncharacterized protein</fullName>
    </submittedName>
</protein>
<dbReference type="EMBL" id="JADNYJ010000032">
    <property type="protein sequence ID" value="KAF8903076.1"/>
    <property type="molecule type" value="Genomic_DNA"/>
</dbReference>
<dbReference type="Proteomes" id="UP000724874">
    <property type="component" value="Unassembled WGS sequence"/>
</dbReference>
<organism evidence="1 2">
    <name type="scientific">Gymnopilus junonius</name>
    <name type="common">Spectacular rustgill mushroom</name>
    <name type="synonym">Gymnopilus spectabilis subsp. junonius</name>
    <dbReference type="NCBI Taxonomy" id="109634"/>
    <lineage>
        <taxon>Eukaryota</taxon>
        <taxon>Fungi</taxon>
        <taxon>Dikarya</taxon>
        <taxon>Basidiomycota</taxon>
        <taxon>Agaricomycotina</taxon>
        <taxon>Agaricomycetes</taxon>
        <taxon>Agaricomycetidae</taxon>
        <taxon>Agaricales</taxon>
        <taxon>Agaricineae</taxon>
        <taxon>Hymenogastraceae</taxon>
        <taxon>Gymnopilus</taxon>
    </lineage>
</organism>
<dbReference type="AlphaFoldDB" id="A0A9P5TQ72"/>
<comment type="caution">
    <text evidence="1">The sequence shown here is derived from an EMBL/GenBank/DDBJ whole genome shotgun (WGS) entry which is preliminary data.</text>
</comment>
<gene>
    <name evidence="1" type="ORF">CPB84DRAFT_796732</name>
</gene>